<reference evidence="3 4" key="3">
    <citation type="journal article" date="2011" name="Nat. Chem. Biol.">
        <title>Reveromycin A biosynthesis uses RevG and RevJ for stereospecific spiroacetal formation.</title>
        <authorList>
            <person name="Takahashi S."/>
            <person name="Toyoda A."/>
            <person name="Sekiyama Y."/>
            <person name="Takagi H."/>
            <person name="Nogawa T."/>
            <person name="Uramoto M."/>
            <person name="Suzuki R."/>
            <person name="Koshino H."/>
            <person name="Kumano T."/>
            <person name="Panthee S."/>
            <person name="Dairi T."/>
            <person name="Ishikawa J."/>
            <person name="Ikeda H."/>
            <person name="Sakaki Y."/>
            <person name="Osada H."/>
        </authorList>
    </citation>
    <scope>NUCLEOTIDE SEQUENCE [LARGE SCALE GENOMIC DNA]</scope>
    <source>
        <strain evidence="3 4">SN-593</strain>
    </source>
</reference>
<reference evidence="3 4" key="2">
    <citation type="journal article" date="2011" name="J. Antibiot.">
        <title>Furaquinocins I and J: novel polyketide isoprenoid hybrid compounds from Streptomyces reveromyceticus SN-593.</title>
        <authorList>
            <person name="Panthee S."/>
            <person name="Takahashi S."/>
            <person name="Takagi H."/>
            <person name="Nogawa T."/>
            <person name="Oowada E."/>
            <person name="Uramoto M."/>
            <person name="Osada H."/>
        </authorList>
    </citation>
    <scope>NUCLEOTIDE SEQUENCE [LARGE SCALE GENOMIC DNA]</scope>
    <source>
        <strain evidence="3 4">SN-593</strain>
    </source>
</reference>
<evidence type="ECO:0000313" key="3">
    <source>
        <dbReference type="EMBL" id="BBB01337.1"/>
    </source>
</evidence>
<dbReference type="InterPro" id="IPR039375">
    <property type="entry name" value="NodN-like"/>
</dbReference>
<organism evidence="3 4">
    <name type="scientific">Actinacidiphila reveromycinica</name>
    <dbReference type="NCBI Taxonomy" id="659352"/>
    <lineage>
        <taxon>Bacteria</taxon>
        <taxon>Bacillati</taxon>
        <taxon>Actinomycetota</taxon>
        <taxon>Actinomycetes</taxon>
        <taxon>Kitasatosporales</taxon>
        <taxon>Streptomycetaceae</taxon>
        <taxon>Actinacidiphila</taxon>
    </lineage>
</organism>
<dbReference type="KEGG" id="arev:RVR_8703"/>
<proteinExistence type="inferred from homology"/>
<reference evidence="3 4" key="1">
    <citation type="journal article" date="2010" name="J. Bacteriol.">
        <title>Biochemical characterization of a novel indole prenyltransferase from Streptomyces sp. SN-593.</title>
        <authorList>
            <person name="Takahashi S."/>
            <person name="Takagi H."/>
            <person name="Toyoda A."/>
            <person name="Uramoto M."/>
            <person name="Nogawa T."/>
            <person name="Ueki M."/>
            <person name="Sakaki Y."/>
            <person name="Osada H."/>
        </authorList>
    </citation>
    <scope>NUCLEOTIDE SEQUENCE [LARGE SCALE GENOMIC DNA]</scope>
    <source>
        <strain evidence="3 4">SN-593</strain>
    </source>
</reference>
<dbReference type="Pfam" id="PF01575">
    <property type="entry name" value="MaoC_dehydratas"/>
    <property type="match status" value="1"/>
</dbReference>
<feature type="domain" description="MaoC-like" evidence="2">
    <location>
        <begin position="12"/>
        <end position="118"/>
    </location>
</feature>
<accession>A0A7U3UYT5</accession>
<dbReference type="InterPro" id="IPR002539">
    <property type="entry name" value="MaoC-like_dom"/>
</dbReference>
<dbReference type="EMBL" id="AP018365">
    <property type="protein sequence ID" value="BBB01337.1"/>
    <property type="molecule type" value="Genomic_DNA"/>
</dbReference>
<comment type="similarity">
    <text evidence="1">Belongs to the enoyl-CoA hydratase/isomerase family.</text>
</comment>
<dbReference type="InterPro" id="IPR029069">
    <property type="entry name" value="HotDog_dom_sf"/>
</dbReference>
<reference evidence="3 4" key="4">
    <citation type="journal article" date="2020" name="Sci. Rep.">
        <title>beta-carboline chemical signals induce reveromycin production through a LuxR family regulator in Streptomyces sp. SN-593.</title>
        <authorList>
            <person name="Panthee S."/>
            <person name="Kito N."/>
            <person name="Hayashi T."/>
            <person name="Shimizu T."/>
            <person name="Ishikawa J."/>
            <person name="Hamamoto H."/>
            <person name="Osada H."/>
            <person name="Takahashi S."/>
        </authorList>
    </citation>
    <scope>NUCLEOTIDE SEQUENCE [LARGE SCALE GENOMIC DNA]</scope>
    <source>
        <strain evidence="3 4">SN-593</strain>
    </source>
</reference>
<gene>
    <name evidence="3" type="ORF">RVR_8703</name>
</gene>
<keyword evidence="4" id="KW-1185">Reference proteome</keyword>
<evidence type="ECO:0000259" key="2">
    <source>
        <dbReference type="Pfam" id="PF01575"/>
    </source>
</evidence>
<dbReference type="PANTHER" id="PTHR42993:SF1">
    <property type="entry name" value="MAOC-LIKE DEHYDRATASE DOMAIN-CONTAINING PROTEIN"/>
    <property type="match status" value="1"/>
</dbReference>
<name>A0A7U3UYT5_9ACTN</name>
<dbReference type="CDD" id="cd03450">
    <property type="entry name" value="NodN"/>
    <property type="match status" value="1"/>
</dbReference>
<evidence type="ECO:0000256" key="1">
    <source>
        <dbReference type="ARBA" id="ARBA00005254"/>
    </source>
</evidence>
<protein>
    <recommendedName>
        <fullName evidence="2">MaoC-like domain-containing protein</fullName>
    </recommendedName>
</protein>
<dbReference type="Gene3D" id="3.10.129.10">
    <property type="entry name" value="Hotdog Thioesterase"/>
    <property type="match status" value="1"/>
</dbReference>
<dbReference type="SUPFAM" id="SSF54637">
    <property type="entry name" value="Thioesterase/thiol ester dehydrase-isomerase"/>
    <property type="match status" value="1"/>
</dbReference>
<sequence length="165" mass="17754">MPRIFHDLDEIEAALDQEMGPTDWLTVDQPRIDAFADATGDHQWIHVDTARAAAGPYGGTIAHGYLTLSLIPGFGERLFTLAAGSGRVNYGVNRARFPAPVPSGSRVRAVARFVDLRRTPAGAALTVRYTLGIDKGAKPACVAETVTLILPARDTTFPETGRRPT</sequence>
<dbReference type="Proteomes" id="UP000595703">
    <property type="component" value="Chromosome"/>
</dbReference>
<evidence type="ECO:0000313" key="4">
    <source>
        <dbReference type="Proteomes" id="UP000595703"/>
    </source>
</evidence>
<dbReference type="RefSeq" id="WP_202237245.1">
    <property type="nucleotide sequence ID" value="NZ_AP018365.1"/>
</dbReference>
<dbReference type="AlphaFoldDB" id="A0A7U3UYT5"/>
<dbReference type="PANTHER" id="PTHR42993">
    <property type="entry name" value="MAOC-LIKE DEHYDRATASE DOMAIN-CONTAINING PROTEIN"/>
    <property type="match status" value="1"/>
</dbReference>